<reference evidence="3" key="1">
    <citation type="journal article" date="2013" name="Nature">
        <title>Pan genome of the phytoplankton Emiliania underpins its global distribution.</title>
        <authorList>
            <person name="Read B.A."/>
            <person name="Kegel J."/>
            <person name="Klute M.J."/>
            <person name="Kuo A."/>
            <person name="Lefebvre S.C."/>
            <person name="Maumus F."/>
            <person name="Mayer C."/>
            <person name="Miller J."/>
            <person name="Monier A."/>
            <person name="Salamov A."/>
            <person name="Young J."/>
            <person name="Aguilar M."/>
            <person name="Claverie J.M."/>
            <person name="Frickenhaus S."/>
            <person name="Gonzalez K."/>
            <person name="Herman E.K."/>
            <person name="Lin Y.C."/>
            <person name="Napier J."/>
            <person name="Ogata H."/>
            <person name="Sarno A.F."/>
            <person name="Shmutz J."/>
            <person name="Schroeder D."/>
            <person name="de Vargas C."/>
            <person name="Verret F."/>
            <person name="von Dassow P."/>
            <person name="Valentin K."/>
            <person name="Van de Peer Y."/>
            <person name="Wheeler G."/>
            <person name="Dacks J.B."/>
            <person name="Delwiche C.F."/>
            <person name="Dyhrman S.T."/>
            <person name="Glockner G."/>
            <person name="John U."/>
            <person name="Richards T."/>
            <person name="Worden A.Z."/>
            <person name="Zhang X."/>
            <person name="Grigoriev I.V."/>
            <person name="Allen A.E."/>
            <person name="Bidle K."/>
            <person name="Borodovsky M."/>
            <person name="Bowler C."/>
            <person name="Brownlee C."/>
            <person name="Cock J.M."/>
            <person name="Elias M."/>
            <person name="Gladyshev V.N."/>
            <person name="Groth M."/>
            <person name="Guda C."/>
            <person name="Hadaegh A."/>
            <person name="Iglesias-Rodriguez M.D."/>
            <person name="Jenkins J."/>
            <person name="Jones B.M."/>
            <person name="Lawson T."/>
            <person name="Leese F."/>
            <person name="Lindquist E."/>
            <person name="Lobanov A."/>
            <person name="Lomsadze A."/>
            <person name="Malik S.B."/>
            <person name="Marsh M.E."/>
            <person name="Mackinder L."/>
            <person name="Mock T."/>
            <person name="Mueller-Roeber B."/>
            <person name="Pagarete A."/>
            <person name="Parker M."/>
            <person name="Probert I."/>
            <person name="Quesneville H."/>
            <person name="Raines C."/>
            <person name="Rensing S.A."/>
            <person name="Riano-Pachon D.M."/>
            <person name="Richier S."/>
            <person name="Rokitta S."/>
            <person name="Shiraiwa Y."/>
            <person name="Soanes D.M."/>
            <person name="van der Giezen M."/>
            <person name="Wahlund T.M."/>
            <person name="Williams B."/>
            <person name="Wilson W."/>
            <person name="Wolfe G."/>
            <person name="Wurch L.L."/>
        </authorList>
    </citation>
    <scope>NUCLEOTIDE SEQUENCE</scope>
</reference>
<dbReference type="InterPro" id="IPR005069">
    <property type="entry name" value="Nucl-diP-sugar_transferase"/>
</dbReference>
<dbReference type="AlphaFoldDB" id="A0A0D3JRP7"/>
<proteinExistence type="predicted"/>
<sequence>MRECSVHRTVIASVASGVYVDSLLRLALSARHHSGFGCVVTQAYDIEHIEQFHQQQQALAKAAPAGNSTMGLLHILPPPDPPLLPEAEFCGHQNSLYGWRRTHLHKMLMLRRVLEAGLSLLSLDANYLLEADLMPFVRSLNSHTSVDVVGVHDGKANKMLNIGLMWMRATHRMAALARRAENRTRAGWDQYIFTEELNFNTAFYGVGCCHSPCLLGLLHSQGDAVQKTSKSAAVRRAAEGGDVCMRGHYTSAPPPAGSRFYRNTSWNPHAYNPPAKLNYRKMGRCTSVDNNVKCEARIGLDQARVCGHLTPRQSPSSFIERGRP</sequence>
<name>A0A0D3JRP7_EMIH1</name>
<dbReference type="Pfam" id="PF03407">
    <property type="entry name" value="Nucleotid_trans"/>
    <property type="match status" value="1"/>
</dbReference>
<evidence type="ECO:0000313" key="3">
    <source>
        <dbReference type="Proteomes" id="UP000013827"/>
    </source>
</evidence>
<dbReference type="PaxDb" id="2903-EOD26182"/>
<accession>A0A0D3JRP7</accession>
<evidence type="ECO:0000259" key="1">
    <source>
        <dbReference type="Pfam" id="PF03407"/>
    </source>
</evidence>
<dbReference type="KEGG" id="ehx:EMIHUDRAFT_443462"/>
<feature type="domain" description="Nucleotide-diphospho-sugar transferase" evidence="1">
    <location>
        <begin position="104"/>
        <end position="200"/>
    </location>
</feature>
<dbReference type="GeneID" id="17271725"/>
<organism evidence="2 3">
    <name type="scientific">Emiliania huxleyi (strain CCMP1516)</name>
    <dbReference type="NCBI Taxonomy" id="280463"/>
    <lineage>
        <taxon>Eukaryota</taxon>
        <taxon>Haptista</taxon>
        <taxon>Haptophyta</taxon>
        <taxon>Prymnesiophyceae</taxon>
        <taxon>Isochrysidales</taxon>
        <taxon>Noelaerhabdaceae</taxon>
        <taxon>Emiliania</taxon>
    </lineage>
</organism>
<dbReference type="Proteomes" id="UP000013827">
    <property type="component" value="Unassembled WGS sequence"/>
</dbReference>
<dbReference type="EnsemblProtists" id="EOD26182">
    <property type="protein sequence ID" value="EOD26182"/>
    <property type="gene ID" value="EMIHUDRAFT_443462"/>
</dbReference>
<evidence type="ECO:0000313" key="2">
    <source>
        <dbReference type="EnsemblProtists" id="EOD26182"/>
    </source>
</evidence>
<dbReference type="HOGENOM" id="CLU_859015_0_0_1"/>
<reference evidence="2" key="2">
    <citation type="submission" date="2024-10" db="UniProtKB">
        <authorList>
            <consortium name="EnsemblProtists"/>
        </authorList>
    </citation>
    <scope>IDENTIFICATION</scope>
</reference>
<protein>
    <recommendedName>
        <fullName evidence="1">Nucleotide-diphospho-sugar transferase domain-containing protein</fullName>
    </recommendedName>
</protein>
<dbReference type="RefSeq" id="XP_005778611.1">
    <property type="nucleotide sequence ID" value="XM_005778554.1"/>
</dbReference>
<keyword evidence="3" id="KW-1185">Reference proteome</keyword>